<evidence type="ECO:0000313" key="1">
    <source>
        <dbReference type="EMBL" id="MBB6073682.1"/>
    </source>
</evidence>
<proteinExistence type="predicted"/>
<dbReference type="RefSeq" id="WP_170035268.1">
    <property type="nucleotide sequence ID" value="NZ_JABDTL010000001.1"/>
</dbReference>
<name>A0A841H6Z8_9BACT</name>
<sequence length="201" mass="23027">MATVSLFTQRLPADLARKLERAEALAREALIDVHANLALDLVGVLAPRMAFDDAIERYIESMDLQGDEAEGVGTRAVALLSEREVADDLQREGHRGWGWNWRYATPMGAMRYIQRQKQRSDEEQLWLELAAARAEEALVNAHMEFATQYINLMEQHEYADPSRAVQHYVETLELPELRARMVYQRTMARCAATMLPRLPED</sequence>
<comment type="caution">
    <text evidence="1">The sequence shown here is derived from an EMBL/GenBank/DDBJ whole genome shotgun (WGS) entry which is preliminary data.</text>
</comment>
<organism evidence="1 2">
    <name type="scientific">Longimicrobium terrae</name>
    <dbReference type="NCBI Taxonomy" id="1639882"/>
    <lineage>
        <taxon>Bacteria</taxon>
        <taxon>Pseudomonadati</taxon>
        <taxon>Gemmatimonadota</taxon>
        <taxon>Longimicrobiia</taxon>
        <taxon>Longimicrobiales</taxon>
        <taxon>Longimicrobiaceae</taxon>
        <taxon>Longimicrobium</taxon>
    </lineage>
</organism>
<protein>
    <submittedName>
        <fullName evidence="1">Uncharacterized protein</fullName>
    </submittedName>
</protein>
<evidence type="ECO:0000313" key="2">
    <source>
        <dbReference type="Proteomes" id="UP000582837"/>
    </source>
</evidence>
<gene>
    <name evidence="1" type="ORF">HNQ61_005353</name>
</gene>
<accession>A0A841H6Z8</accession>
<dbReference type="Proteomes" id="UP000582837">
    <property type="component" value="Unassembled WGS sequence"/>
</dbReference>
<keyword evidence="2" id="KW-1185">Reference proteome</keyword>
<dbReference type="AlphaFoldDB" id="A0A841H6Z8"/>
<reference evidence="1 2" key="1">
    <citation type="submission" date="2020-08" db="EMBL/GenBank/DDBJ databases">
        <title>Genomic Encyclopedia of Type Strains, Phase IV (KMG-IV): sequencing the most valuable type-strain genomes for metagenomic binning, comparative biology and taxonomic classification.</title>
        <authorList>
            <person name="Goeker M."/>
        </authorList>
    </citation>
    <scope>NUCLEOTIDE SEQUENCE [LARGE SCALE GENOMIC DNA]</scope>
    <source>
        <strain evidence="1 2">DSM 29007</strain>
    </source>
</reference>
<dbReference type="EMBL" id="JACHIA010000027">
    <property type="protein sequence ID" value="MBB6073682.1"/>
    <property type="molecule type" value="Genomic_DNA"/>
</dbReference>